<dbReference type="EMBL" id="OCPC01000001">
    <property type="protein sequence ID" value="SOE13342.1"/>
    <property type="molecule type" value="Genomic_DNA"/>
</dbReference>
<dbReference type="Pfam" id="PF07995">
    <property type="entry name" value="GSDH"/>
    <property type="match status" value="1"/>
</dbReference>
<dbReference type="InterPro" id="IPR011041">
    <property type="entry name" value="Quinoprot_gluc/sorb_DH_b-prop"/>
</dbReference>
<feature type="chain" id="PRO_5012628814" evidence="1">
    <location>
        <begin position="24"/>
        <end position="430"/>
    </location>
</feature>
<proteinExistence type="predicted"/>
<evidence type="ECO:0000259" key="2">
    <source>
        <dbReference type="Pfam" id="PF07995"/>
    </source>
</evidence>
<feature type="signal peptide" evidence="1">
    <location>
        <begin position="1"/>
        <end position="23"/>
    </location>
</feature>
<dbReference type="SUPFAM" id="SSF50952">
    <property type="entry name" value="Soluble quinoprotein glucose dehydrogenase"/>
    <property type="match status" value="1"/>
</dbReference>
<dbReference type="OrthoDB" id="9770043at2"/>
<dbReference type="InterPro" id="IPR011042">
    <property type="entry name" value="6-blade_b-propeller_TolB-like"/>
</dbReference>
<keyword evidence="1" id="KW-0732">Signal</keyword>
<dbReference type="PANTHER" id="PTHR19328">
    <property type="entry name" value="HEDGEHOG-INTERACTING PROTEIN"/>
    <property type="match status" value="1"/>
</dbReference>
<gene>
    <name evidence="3" type="ORF">SAMN05877838_0919</name>
</gene>
<evidence type="ECO:0000256" key="1">
    <source>
        <dbReference type="SAM" id="SignalP"/>
    </source>
</evidence>
<reference evidence="4" key="1">
    <citation type="submission" date="2017-08" db="EMBL/GenBank/DDBJ databases">
        <authorList>
            <person name="Varghese N."/>
            <person name="Submissions S."/>
        </authorList>
    </citation>
    <scope>NUCLEOTIDE SEQUENCE [LARGE SCALE GENOMIC DNA]</scope>
    <source>
        <strain evidence="4">KCTC 23107</strain>
    </source>
</reference>
<evidence type="ECO:0000313" key="4">
    <source>
        <dbReference type="Proteomes" id="UP000219465"/>
    </source>
</evidence>
<dbReference type="InterPro" id="IPR012938">
    <property type="entry name" value="Glc/Sorbosone_DH"/>
</dbReference>
<evidence type="ECO:0000313" key="3">
    <source>
        <dbReference type="EMBL" id="SOE13342.1"/>
    </source>
</evidence>
<sequence>MACNSSFLTLPAATLLLAGSALAALPAFAQSGMNTTSLMSEVVLDGLDNPWDMAFLDDGTMLFTEKCKGLSVRMPDGTVNALYGVGDTEGYSSNGSDLFCEGQAGMMGVAFDPDFGNNRRIYVYSTSNMSDPHTNRLMRFTLSDDFTSVSDRTDIVDDVPYKMAASNHPFGGPGAHNGGRVRFGPDGALYLTTGDTHNGEVPQSPTMMGSKVIRIDTDGNAHPDNSPPEGFDKRTYTYGHRNVQGIAFHPETGAAITAEHGPWHSDEITILANGGNAGWDPRPNMAGRDDCPDDYCGYSPNQEGGMNRYERAAWMPMTDFDTYPDAMPPIWNNNGWSQGTSSAAFLDGEAWGDWNGAMVVGIMGIGFGGTPIGQRIDVIQFNDDNTDVEDVTEMTLPMEPGRFRSVVMGPDGSLYTAIDEGTIYKLTPGS</sequence>
<name>A0A286HZX9_9HYPH</name>
<accession>A0A286HZX9</accession>
<dbReference type="Proteomes" id="UP000219465">
    <property type="component" value="Unassembled WGS sequence"/>
</dbReference>
<feature type="domain" description="Glucose/Sorbosone dehydrogenase" evidence="2">
    <location>
        <begin position="47"/>
        <end position="423"/>
    </location>
</feature>
<organism evidence="3 4">
    <name type="scientific">Hoeflea halophila</name>
    <dbReference type="NCBI Taxonomy" id="714899"/>
    <lineage>
        <taxon>Bacteria</taxon>
        <taxon>Pseudomonadati</taxon>
        <taxon>Pseudomonadota</taxon>
        <taxon>Alphaproteobacteria</taxon>
        <taxon>Hyphomicrobiales</taxon>
        <taxon>Rhizobiaceae</taxon>
        <taxon>Hoeflea</taxon>
    </lineage>
</organism>
<keyword evidence="4" id="KW-1185">Reference proteome</keyword>
<dbReference type="Gene3D" id="2.120.10.30">
    <property type="entry name" value="TolB, C-terminal domain"/>
    <property type="match status" value="1"/>
</dbReference>
<protein>
    <submittedName>
        <fullName evidence="3">Glucose/arabinose dehydrogenase</fullName>
    </submittedName>
</protein>
<dbReference type="PANTHER" id="PTHR19328:SF13">
    <property type="entry name" value="HIPL1 PROTEIN"/>
    <property type="match status" value="1"/>
</dbReference>
<dbReference type="RefSeq" id="WP_097105444.1">
    <property type="nucleotide sequence ID" value="NZ_OCPC01000001.1"/>
</dbReference>
<dbReference type="AlphaFoldDB" id="A0A286HZX9"/>